<protein>
    <submittedName>
        <fullName evidence="1">Uncharacterized protein</fullName>
    </submittedName>
</protein>
<dbReference type="EMBL" id="CAJOBG010010458">
    <property type="protein sequence ID" value="CAF4279961.1"/>
    <property type="molecule type" value="Genomic_DNA"/>
</dbReference>
<name>A0A820GN41_9BILA</name>
<comment type="caution">
    <text evidence="1">The sequence shown here is derived from an EMBL/GenBank/DDBJ whole genome shotgun (WGS) entry which is preliminary data.</text>
</comment>
<reference evidence="1" key="1">
    <citation type="submission" date="2021-02" db="EMBL/GenBank/DDBJ databases">
        <authorList>
            <person name="Nowell W R."/>
        </authorList>
    </citation>
    <scope>NUCLEOTIDE SEQUENCE</scope>
</reference>
<keyword evidence="2" id="KW-1185">Reference proteome</keyword>
<sequence length="59" mass="5305">QARAAGVVEDISPPAGAAAAAAAAASQSSASSFGGDAGANYSGASFNQSAATSSESGGL</sequence>
<dbReference type="AlphaFoldDB" id="A0A820GN41"/>
<proteinExistence type="predicted"/>
<evidence type="ECO:0000313" key="1">
    <source>
        <dbReference type="EMBL" id="CAF4279961.1"/>
    </source>
</evidence>
<accession>A0A820GN41</accession>
<gene>
    <name evidence="1" type="ORF">OVN521_LOCUS30535</name>
</gene>
<feature type="non-terminal residue" evidence="1">
    <location>
        <position position="59"/>
    </location>
</feature>
<dbReference type="Proteomes" id="UP000663866">
    <property type="component" value="Unassembled WGS sequence"/>
</dbReference>
<feature type="non-terminal residue" evidence="1">
    <location>
        <position position="1"/>
    </location>
</feature>
<organism evidence="1 2">
    <name type="scientific">Rotaria magnacalcarata</name>
    <dbReference type="NCBI Taxonomy" id="392030"/>
    <lineage>
        <taxon>Eukaryota</taxon>
        <taxon>Metazoa</taxon>
        <taxon>Spiralia</taxon>
        <taxon>Gnathifera</taxon>
        <taxon>Rotifera</taxon>
        <taxon>Eurotatoria</taxon>
        <taxon>Bdelloidea</taxon>
        <taxon>Philodinida</taxon>
        <taxon>Philodinidae</taxon>
        <taxon>Rotaria</taxon>
    </lineage>
</organism>
<evidence type="ECO:0000313" key="2">
    <source>
        <dbReference type="Proteomes" id="UP000663866"/>
    </source>
</evidence>